<sequence length="342" mass="38068">MFLGGGETYPHMPRISSPLRNSVVPDTPSAQSFGQGIESHSVPNSLSPGSWSSPNTLMHSESRSGSLTQSQVNNSSSQRSVPSLRREATEELTQDRSSQDESQEYRNLMPQPRKLPFESRKKDNKASGKSGPQDITPVEAGKGHRTRKIGAPAGSSGRTTGDKRKAQTTIGSRKRAKGENRQSILKDVAIEEPDDLSDADQRQSDDATISIPEVKRSKRNPKRNAYKDTQCQTEIPSRPNVLEGSLETANLDRQSPGHDISPLLVVTDPDALKALHEATVTLFEEYETELASCKDRTRHAELYLERIWEKRRDFWLKRLQDSKDVQCYCQADENLSPLDTAV</sequence>
<evidence type="ECO:0000313" key="2">
    <source>
        <dbReference type="EMBL" id="KAJ4012948.1"/>
    </source>
</evidence>
<name>A0A9W8UAC2_9HYPO</name>
<gene>
    <name evidence="2" type="ORF">NW766_006761</name>
</gene>
<reference evidence="2" key="1">
    <citation type="submission" date="2022-10" db="EMBL/GenBank/DDBJ databases">
        <title>Fusarium specimens isolated from Avocado Roots.</title>
        <authorList>
            <person name="Stajich J."/>
            <person name="Roper C."/>
            <person name="Heimlech-Rivalta G."/>
        </authorList>
    </citation>
    <scope>NUCLEOTIDE SEQUENCE</scope>
    <source>
        <strain evidence="2">CF00143</strain>
    </source>
</reference>
<dbReference type="OrthoDB" id="5142910at2759"/>
<feature type="compositionally biased region" description="Basic and acidic residues" evidence="1">
    <location>
        <begin position="84"/>
        <end position="99"/>
    </location>
</feature>
<feature type="compositionally biased region" description="Basic and acidic residues" evidence="1">
    <location>
        <begin position="115"/>
        <end position="126"/>
    </location>
</feature>
<evidence type="ECO:0000313" key="3">
    <source>
        <dbReference type="Proteomes" id="UP001152130"/>
    </source>
</evidence>
<accession>A0A9W8UAC2</accession>
<proteinExistence type="predicted"/>
<protein>
    <submittedName>
        <fullName evidence="2">Uncharacterized protein</fullName>
    </submittedName>
</protein>
<feature type="compositionally biased region" description="Low complexity" evidence="1">
    <location>
        <begin position="66"/>
        <end position="83"/>
    </location>
</feature>
<dbReference type="AlphaFoldDB" id="A0A9W8UAC2"/>
<dbReference type="Proteomes" id="UP001152130">
    <property type="component" value="Unassembled WGS sequence"/>
</dbReference>
<feature type="compositionally biased region" description="Polar residues" evidence="1">
    <location>
        <begin position="41"/>
        <end position="65"/>
    </location>
</feature>
<keyword evidence="3" id="KW-1185">Reference proteome</keyword>
<feature type="region of interest" description="Disordered" evidence="1">
    <location>
        <begin position="1"/>
        <end position="236"/>
    </location>
</feature>
<comment type="caution">
    <text evidence="2">The sequence shown here is derived from an EMBL/GenBank/DDBJ whole genome shotgun (WGS) entry which is preliminary data.</text>
</comment>
<organism evidence="2 3">
    <name type="scientific">Fusarium irregulare</name>
    <dbReference type="NCBI Taxonomy" id="2494466"/>
    <lineage>
        <taxon>Eukaryota</taxon>
        <taxon>Fungi</taxon>
        <taxon>Dikarya</taxon>
        <taxon>Ascomycota</taxon>
        <taxon>Pezizomycotina</taxon>
        <taxon>Sordariomycetes</taxon>
        <taxon>Hypocreomycetidae</taxon>
        <taxon>Hypocreales</taxon>
        <taxon>Nectriaceae</taxon>
        <taxon>Fusarium</taxon>
        <taxon>Fusarium incarnatum-equiseti species complex</taxon>
    </lineage>
</organism>
<dbReference type="EMBL" id="JAPDHF010000009">
    <property type="protein sequence ID" value="KAJ4012948.1"/>
    <property type="molecule type" value="Genomic_DNA"/>
</dbReference>
<evidence type="ECO:0000256" key="1">
    <source>
        <dbReference type="SAM" id="MobiDB-lite"/>
    </source>
</evidence>